<feature type="signal peptide" evidence="1">
    <location>
        <begin position="1"/>
        <end position="21"/>
    </location>
</feature>
<evidence type="ECO:0000256" key="1">
    <source>
        <dbReference type="SAM" id="SignalP"/>
    </source>
</evidence>
<dbReference type="EMBL" id="CADCTR010001936">
    <property type="protein sequence ID" value="CAA9321028.1"/>
    <property type="molecule type" value="Genomic_DNA"/>
</dbReference>
<dbReference type="GO" id="GO:0008800">
    <property type="term" value="F:beta-lactamase activity"/>
    <property type="evidence" value="ECO:0007669"/>
    <property type="project" value="UniProtKB-EC"/>
</dbReference>
<dbReference type="Gene3D" id="3.40.710.10">
    <property type="entry name" value="DD-peptidase/beta-lactamase superfamily"/>
    <property type="match status" value="1"/>
</dbReference>
<keyword evidence="3" id="KW-0378">Hydrolase</keyword>
<keyword evidence="1" id="KW-0732">Signal</keyword>
<reference evidence="3" key="1">
    <citation type="submission" date="2020-02" db="EMBL/GenBank/DDBJ databases">
        <authorList>
            <person name="Meier V. D."/>
        </authorList>
    </citation>
    <scope>NUCLEOTIDE SEQUENCE</scope>
    <source>
        <strain evidence="3">AVDCRST_MAG93</strain>
    </source>
</reference>
<protein>
    <submittedName>
        <fullName evidence="3">Beta-lactamase</fullName>
        <ecNumber evidence="3">3.5.2.6</ecNumber>
    </submittedName>
</protein>
<evidence type="ECO:0000259" key="2">
    <source>
        <dbReference type="Pfam" id="PF00144"/>
    </source>
</evidence>
<dbReference type="PANTHER" id="PTHR46825:SF15">
    <property type="entry name" value="BETA-LACTAMASE-RELATED DOMAIN-CONTAINING PROTEIN"/>
    <property type="match status" value="1"/>
</dbReference>
<name>A0A6J4L3A8_9CHLR</name>
<dbReference type="InterPro" id="IPR050491">
    <property type="entry name" value="AmpC-like"/>
</dbReference>
<organism evidence="3">
    <name type="scientific">uncultured Chloroflexia bacterium</name>
    <dbReference type="NCBI Taxonomy" id="1672391"/>
    <lineage>
        <taxon>Bacteria</taxon>
        <taxon>Bacillati</taxon>
        <taxon>Chloroflexota</taxon>
        <taxon>Chloroflexia</taxon>
        <taxon>environmental samples</taxon>
    </lineage>
</organism>
<gene>
    <name evidence="3" type="ORF">AVDCRST_MAG93-5738</name>
</gene>
<proteinExistence type="predicted"/>
<feature type="chain" id="PRO_5026965624" evidence="1">
    <location>
        <begin position="22"/>
        <end position="460"/>
    </location>
</feature>
<accession>A0A6J4L3A8</accession>
<sequence length="460" mass="49446">MHTVVITASLLFFVLTGSVFAQETASQRPTEELLAGFEATFVEEMNNFGVPGAAVAVVQGGEIVYAEGFGARNVQTGEPVTTETVFRVGSTTKSMTAMLVATQVDEGLFDWDTPVVDLVPTFSLPNEALTQQVQVHDLMGMGTGLEDGLSYLYWQRPSAQVLFDTLVDSPVIGELGKVFYYNNQMYATAGYLGPIVDGVPYGQLPETYAALMQKRIYGPIGMKAAITEDSAVVSDNYAVGHETTVLGGPESLATMPNQLLAAVAPAGGTATDVVSMARYLITQLNEGTAPDGTRVVSAENLARTWVPQTPLPVPPSAGVDFEGYAMGWVAINYNSVEIRNHSGGTGGFRTDMLFVPEAELGVVVVTNSFSGQWFSNAMLFELVDAYFGLESDTTEQRLERYHAHLGDLAAKAESVVSPTVEAESVSPLLGEYERGWRVELRDDTLWAVGNGYTLRLLPTA</sequence>
<dbReference type="InterPro" id="IPR001466">
    <property type="entry name" value="Beta-lactam-related"/>
</dbReference>
<dbReference type="Pfam" id="PF00144">
    <property type="entry name" value="Beta-lactamase"/>
    <property type="match status" value="1"/>
</dbReference>
<dbReference type="AlphaFoldDB" id="A0A6J4L3A8"/>
<dbReference type="PANTHER" id="PTHR46825">
    <property type="entry name" value="D-ALANYL-D-ALANINE-CARBOXYPEPTIDASE/ENDOPEPTIDASE AMPH"/>
    <property type="match status" value="1"/>
</dbReference>
<feature type="domain" description="Beta-lactamase-related" evidence="2">
    <location>
        <begin position="38"/>
        <end position="371"/>
    </location>
</feature>
<dbReference type="EC" id="3.5.2.6" evidence="3"/>
<dbReference type="SUPFAM" id="SSF56601">
    <property type="entry name" value="beta-lactamase/transpeptidase-like"/>
    <property type="match status" value="1"/>
</dbReference>
<dbReference type="InterPro" id="IPR012338">
    <property type="entry name" value="Beta-lactam/transpept-like"/>
</dbReference>
<feature type="non-terminal residue" evidence="3">
    <location>
        <position position="460"/>
    </location>
</feature>
<evidence type="ECO:0000313" key="3">
    <source>
        <dbReference type="EMBL" id="CAA9321028.1"/>
    </source>
</evidence>